<dbReference type="InterPro" id="IPR017853">
    <property type="entry name" value="GH"/>
</dbReference>
<dbReference type="GO" id="GO:0005975">
    <property type="term" value="P:carbohydrate metabolic process"/>
    <property type="evidence" value="ECO:0007669"/>
    <property type="project" value="InterPro"/>
</dbReference>
<dbReference type="AlphaFoldDB" id="A0A482VGD2"/>
<keyword evidence="7" id="KW-1185">Reference proteome</keyword>
<feature type="non-terminal residue" evidence="6">
    <location>
        <position position="259"/>
    </location>
</feature>
<dbReference type="Gene3D" id="3.20.20.80">
    <property type="entry name" value="Glycosidases"/>
    <property type="match status" value="1"/>
</dbReference>
<dbReference type="PROSITE" id="PS51910">
    <property type="entry name" value="GH18_2"/>
    <property type="match status" value="1"/>
</dbReference>
<dbReference type="EMBL" id="QDEB01104623">
    <property type="protein sequence ID" value="RZC14236.1"/>
    <property type="molecule type" value="Genomic_DNA"/>
</dbReference>
<gene>
    <name evidence="6" type="ORF">BDFB_014239</name>
</gene>
<proteinExistence type="inferred from homology"/>
<evidence type="ECO:0000313" key="7">
    <source>
        <dbReference type="Proteomes" id="UP000292052"/>
    </source>
</evidence>
<dbReference type="PANTHER" id="PTHR11177:SF360">
    <property type="entry name" value="CHITINASE 4-RELATED"/>
    <property type="match status" value="1"/>
</dbReference>
<comment type="caution">
    <text evidence="6">The sequence shown here is derived from an EMBL/GenBank/DDBJ whole genome shotgun (WGS) entry which is preliminary data.</text>
</comment>
<dbReference type="GO" id="GO:0006032">
    <property type="term" value="P:chitin catabolic process"/>
    <property type="evidence" value="ECO:0007669"/>
    <property type="project" value="TreeGrafter"/>
</dbReference>
<dbReference type="SUPFAM" id="SSF51445">
    <property type="entry name" value="(Trans)glycosidases"/>
    <property type="match status" value="1"/>
</dbReference>
<dbReference type="GO" id="GO:0008061">
    <property type="term" value="F:chitin binding"/>
    <property type="evidence" value="ECO:0007669"/>
    <property type="project" value="InterPro"/>
</dbReference>
<evidence type="ECO:0000256" key="2">
    <source>
        <dbReference type="ARBA" id="ARBA00023295"/>
    </source>
</evidence>
<keyword evidence="1 3" id="KW-0378">Hydrolase</keyword>
<dbReference type="InterPro" id="IPR011583">
    <property type="entry name" value="Chitinase_II/V-like_cat"/>
</dbReference>
<comment type="similarity">
    <text evidence="4">Belongs to the glycosyl hydrolase 18 family.</text>
</comment>
<evidence type="ECO:0000256" key="4">
    <source>
        <dbReference type="RuleBase" id="RU004453"/>
    </source>
</evidence>
<dbReference type="GO" id="GO:0004568">
    <property type="term" value="F:chitinase activity"/>
    <property type="evidence" value="ECO:0007669"/>
    <property type="project" value="UniProtKB-ARBA"/>
</dbReference>
<dbReference type="GO" id="GO:0005576">
    <property type="term" value="C:extracellular region"/>
    <property type="evidence" value="ECO:0007669"/>
    <property type="project" value="TreeGrafter"/>
</dbReference>
<dbReference type="Proteomes" id="UP000292052">
    <property type="component" value="Unassembled WGS sequence"/>
</dbReference>
<dbReference type="STRING" id="1661398.A0A482VGD2"/>
<dbReference type="PANTHER" id="PTHR11177">
    <property type="entry name" value="CHITINASE"/>
    <property type="match status" value="1"/>
</dbReference>
<keyword evidence="2 3" id="KW-0326">Glycosidase</keyword>
<dbReference type="InterPro" id="IPR050314">
    <property type="entry name" value="Glycosyl_Hydrlase_18"/>
</dbReference>
<evidence type="ECO:0000313" key="6">
    <source>
        <dbReference type="EMBL" id="RZC14236.1"/>
    </source>
</evidence>
<protein>
    <submittedName>
        <fullName evidence="6">Glyco hydro 18 domain containing protein</fullName>
    </submittedName>
</protein>
<accession>A0A482VGD2</accession>
<reference evidence="6 7" key="1">
    <citation type="submission" date="2017-03" db="EMBL/GenBank/DDBJ databases">
        <title>Genome of the blue death feigning beetle - Asbolus verrucosus.</title>
        <authorList>
            <person name="Rider S.D."/>
        </authorList>
    </citation>
    <scope>NUCLEOTIDE SEQUENCE [LARGE SCALE GENOMIC DNA]</scope>
    <source>
        <strain evidence="6">Butters</strain>
        <tissue evidence="6">Head and leg muscle</tissue>
    </source>
</reference>
<evidence type="ECO:0000256" key="1">
    <source>
        <dbReference type="ARBA" id="ARBA00022801"/>
    </source>
</evidence>
<dbReference type="PROSITE" id="PS01095">
    <property type="entry name" value="GH18_1"/>
    <property type="match status" value="1"/>
</dbReference>
<dbReference type="InterPro" id="IPR001223">
    <property type="entry name" value="Glyco_hydro18_cat"/>
</dbReference>
<feature type="domain" description="GH18" evidence="5">
    <location>
        <begin position="1"/>
        <end position="259"/>
    </location>
</feature>
<feature type="non-terminal residue" evidence="6">
    <location>
        <position position="1"/>
    </location>
</feature>
<dbReference type="SMART" id="SM00636">
    <property type="entry name" value="Glyco_18"/>
    <property type="match status" value="1"/>
</dbReference>
<evidence type="ECO:0000259" key="5">
    <source>
        <dbReference type="PROSITE" id="PS51910"/>
    </source>
</evidence>
<name>A0A482VGD2_ASBVE</name>
<sequence>KIIGYYKSWEAHIFPPENVDINTYTHINYAFLGINEDGSIRFEGSEDVVRRLSYLKGRNSRLKVLFSIGGWNEGSRKFSLVAADANKTLRFANDVVSYLNKYNFDGVDVDWEYPGENGGCPADKNNFVNLLTTLRKELNRNGSYLLTIAVSPLADPNSYDIPAISRVVDCIKVMTYDFHQAAEGKTGQNAPLYASSMDSDWQRQNCNCHAGINKWISGGAPSTKVILGLAFYGQEYNLTTRANGLGAPTSTTGGQITYK</sequence>
<dbReference type="Pfam" id="PF00704">
    <property type="entry name" value="Glyco_hydro_18"/>
    <property type="match status" value="1"/>
</dbReference>
<organism evidence="6 7">
    <name type="scientific">Asbolus verrucosus</name>
    <name type="common">Desert ironclad beetle</name>
    <dbReference type="NCBI Taxonomy" id="1661398"/>
    <lineage>
        <taxon>Eukaryota</taxon>
        <taxon>Metazoa</taxon>
        <taxon>Ecdysozoa</taxon>
        <taxon>Arthropoda</taxon>
        <taxon>Hexapoda</taxon>
        <taxon>Insecta</taxon>
        <taxon>Pterygota</taxon>
        <taxon>Neoptera</taxon>
        <taxon>Endopterygota</taxon>
        <taxon>Coleoptera</taxon>
        <taxon>Polyphaga</taxon>
        <taxon>Cucujiformia</taxon>
        <taxon>Tenebrionidae</taxon>
        <taxon>Pimeliinae</taxon>
        <taxon>Asbolus</taxon>
    </lineage>
</organism>
<dbReference type="InterPro" id="IPR001579">
    <property type="entry name" value="Glyco_hydro_18_chit_AS"/>
</dbReference>
<dbReference type="OrthoDB" id="73875at2759"/>
<evidence type="ECO:0000256" key="3">
    <source>
        <dbReference type="RuleBase" id="RU000489"/>
    </source>
</evidence>